<gene>
    <name evidence="3" type="ORF">E4K66_24360</name>
</gene>
<dbReference type="EMBL" id="SPQU01000012">
    <property type="protein sequence ID" value="TFV36088.1"/>
    <property type="molecule type" value="Genomic_DNA"/>
</dbReference>
<name>A0A4Y9KXK7_9BRAD</name>
<keyword evidence="2" id="KW-1133">Transmembrane helix</keyword>
<dbReference type="Proteomes" id="UP000298225">
    <property type="component" value="Unassembled WGS sequence"/>
</dbReference>
<dbReference type="OrthoDB" id="8253772at2"/>
<keyword evidence="4" id="KW-1185">Reference proteome</keyword>
<feature type="transmembrane region" description="Helical" evidence="2">
    <location>
        <begin position="26"/>
        <end position="47"/>
    </location>
</feature>
<evidence type="ECO:0000256" key="2">
    <source>
        <dbReference type="SAM" id="Phobius"/>
    </source>
</evidence>
<dbReference type="AlphaFoldDB" id="A0A4Y9KXK7"/>
<proteinExistence type="predicted"/>
<reference evidence="3 4" key="1">
    <citation type="submission" date="2019-03" db="EMBL/GenBank/DDBJ databases">
        <title>Bradyrhizobium strains diversity isolated from Chamaecrista fasciculata.</title>
        <authorList>
            <person name="Urquiaga M.C.O."/>
            <person name="Hungria M."/>
            <person name="Delamuta J.R.M."/>
        </authorList>
    </citation>
    <scope>NUCLEOTIDE SEQUENCE [LARGE SCALE GENOMIC DNA]</scope>
    <source>
        <strain evidence="3 4">CNPSo 3424</strain>
    </source>
</reference>
<protein>
    <submittedName>
        <fullName evidence="3">Uncharacterized protein</fullName>
    </submittedName>
</protein>
<evidence type="ECO:0000313" key="3">
    <source>
        <dbReference type="EMBL" id="TFV36088.1"/>
    </source>
</evidence>
<keyword evidence="2" id="KW-0472">Membrane</keyword>
<evidence type="ECO:0000256" key="1">
    <source>
        <dbReference type="SAM" id="MobiDB-lite"/>
    </source>
</evidence>
<accession>A0A4Y9KXK7</accession>
<keyword evidence="2" id="KW-0812">Transmembrane</keyword>
<sequence length="75" mass="7906">MLISPATAILAAIVLQTSGFGFLTGIPIVAACLIAGQVAYLAATLYVHRGDLSMQDDIDGDPGKRGHRHIDDENE</sequence>
<comment type="caution">
    <text evidence="3">The sequence shown here is derived from an EMBL/GenBank/DDBJ whole genome shotgun (WGS) entry which is preliminary data.</text>
</comment>
<evidence type="ECO:0000313" key="4">
    <source>
        <dbReference type="Proteomes" id="UP000298225"/>
    </source>
</evidence>
<feature type="region of interest" description="Disordered" evidence="1">
    <location>
        <begin position="53"/>
        <end position="75"/>
    </location>
</feature>
<organism evidence="3 4">
    <name type="scientific">Bradyrhizobium frederickii</name>
    <dbReference type="NCBI Taxonomy" id="2560054"/>
    <lineage>
        <taxon>Bacteria</taxon>
        <taxon>Pseudomonadati</taxon>
        <taxon>Pseudomonadota</taxon>
        <taxon>Alphaproteobacteria</taxon>
        <taxon>Hyphomicrobiales</taxon>
        <taxon>Nitrobacteraceae</taxon>
        <taxon>Bradyrhizobium</taxon>
    </lineage>
</organism>